<dbReference type="Pfam" id="PF00293">
    <property type="entry name" value="NUDIX"/>
    <property type="match status" value="1"/>
</dbReference>
<protein>
    <submittedName>
        <fullName evidence="4">NUDIX domain-containing protein</fullName>
    </submittedName>
</protein>
<proteinExistence type="predicted"/>
<dbReference type="InterPro" id="IPR020084">
    <property type="entry name" value="NUDIX_hydrolase_CS"/>
</dbReference>
<organism evidence="4 5">
    <name type="scientific">Phenylobacterium terrae</name>
    <dbReference type="NCBI Taxonomy" id="2665495"/>
    <lineage>
        <taxon>Bacteria</taxon>
        <taxon>Pseudomonadati</taxon>
        <taxon>Pseudomonadota</taxon>
        <taxon>Alphaproteobacteria</taxon>
        <taxon>Caulobacterales</taxon>
        <taxon>Caulobacteraceae</taxon>
        <taxon>Phenylobacterium</taxon>
    </lineage>
</organism>
<accession>A0ABW4MXK3</accession>
<dbReference type="Gene3D" id="3.90.79.10">
    <property type="entry name" value="Nucleoside Triphosphate Pyrophosphohydrolase"/>
    <property type="match status" value="1"/>
</dbReference>
<sequence>MSDGSTPTADVRTAAPTVSQSEAAAAFAPLLAAHQPFFDHEVQRPQGRLRVRGYTAAIAVPDVLVSAVRAVLFKGRRVVVVSESEGTRHVMPGGRREPGESLEATVRRELLEECGWHVGELRPFAFLHFQHAGPAPPHDWCDFANVIYLTECARYDRRGRDPTQGEVRSRLMSARAAFSAVTDRHRAMLAAALAARKAASAGP</sequence>
<gene>
    <name evidence="4" type="ORF">ACFSC0_03085</name>
</gene>
<evidence type="ECO:0000256" key="2">
    <source>
        <dbReference type="ARBA" id="ARBA00022801"/>
    </source>
</evidence>
<dbReference type="InterPro" id="IPR015797">
    <property type="entry name" value="NUDIX_hydrolase-like_dom_sf"/>
</dbReference>
<dbReference type="RefSeq" id="WP_377280577.1">
    <property type="nucleotide sequence ID" value="NZ_JBHRSI010000001.1"/>
</dbReference>
<dbReference type="PROSITE" id="PS51462">
    <property type="entry name" value="NUDIX"/>
    <property type="match status" value="1"/>
</dbReference>
<reference evidence="5" key="1">
    <citation type="journal article" date="2019" name="Int. J. Syst. Evol. Microbiol.">
        <title>The Global Catalogue of Microorganisms (GCM) 10K type strain sequencing project: providing services to taxonomists for standard genome sequencing and annotation.</title>
        <authorList>
            <consortium name="The Broad Institute Genomics Platform"/>
            <consortium name="The Broad Institute Genome Sequencing Center for Infectious Disease"/>
            <person name="Wu L."/>
            <person name="Ma J."/>
        </authorList>
    </citation>
    <scope>NUCLEOTIDE SEQUENCE [LARGE SCALE GENOMIC DNA]</scope>
    <source>
        <strain evidence="5">DFY28</strain>
    </source>
</reference>
<dbReference type="SUPFAM" id="SSF55811">
    <property type="entry name" value="Nudix"/>
    <property type="match status" value="1"/>
</dbReference>
<dbReference type="PROSITE" id="PS00893">
    <property type="entry name" value="NUDIX_BOX"/>
    <property type="match status" value="1"/>
</dbReference>
<keyword evidence="2" id="KW-0378">Hydrolase</keyword>
<dbReference type="Proteomes" id="UP001597237">
    <property type="component" value="Unassembled WGS sequence"/>
</dbReference>
<dbReference type="EMBL" id="JBHUEY010000001">
    <property type="protein sequence ID" value="MFD1782366.1"/>
    <property type="molecule type" value="Genomic_DNA"/>
</dbReference>
<evidence type="ECO:0000256" key="1">
    <source>
        <dbReference type="ARBA" id="ARBA00001946"/>
    </source>
</evidence>
<comment type="cofactor">
    <cofactor evidence="1">
        <name>Mg(2+)</name>
        <dbReference type="ChEBI" id="CHEBI:18420"/>
    </cofactor>
</comment>
<dbReference type="InterPro" id="IPR000086">
    <property type="entry name" value="NUDIX_hydrolase_dom"/>
</dbReference>
<evidence type="ECO:0000313" key="5">
    <source>
        <dbReference type="Proteomes" id="UP001597237"/>
    </source>
</evidence>
<keyword evidence="5" id="KW-1185">Reference proteome</keyword>
<name>A0ABW4MXK3_9CAUL</name>
<feature type="domain" description="Nudix hydrolase" evidence="3">
    <location>
        <begin position="63"/>
        <end position="195"/>
    </location>
</feature>
<evidence type="ECO:0000313" key="4">
    <source>
        <dbReference type="EMBL" id="MFD1782366.1"/>
    </source>
</evidence>
<evidence type="ECO:0000259" key="3">
    <source>
        <dbReference type="PROSITE" id="PS51462"/>
    </source>
</evidence>
<comment type="caution">
    <text evidence="4">The sequence shown here is derived from an EMBL/GenBank/DDBJ whole genome shotgun (WGS) entry which is preliminary data.</text>
</comment>